<evidence type="ECO:0000313" key="1">
    <source>
        <dbReference type="EMBL" id="KAJ8641580.1"/>
    </source>
</evidence>
<keyword evidence="2" id="KW-1185">Reference proteome</keyword>
<organism evidence="1 2">
    <name type="scientific">Persea americana</name>
    <name type="common">Avocado</name>
    <dbReference type="NCBI Taxonomy" id="3435"/>
    <lineage>
        <taxon>Eukaryota</taxon>
        <taxon>Viridiplantae</taxon>
        <taxon>Streptophyta</taxon>
        <taxon>Embryophyta</taxon>
        <taxon>Tracheophyta</taxon>
        <taxon>Spermatophyta</taxon>
        <taxon>Magnoliopsida</taxon>
        <taxon>Magnoliidae</taxon>
        <taxon>Laurales</taxon>
        <taxon>Lauraceae</taxon>
        <taxon>Persea</taxon>
    </lineage>
</organism>
<dbReference type="Proteomes" id="UP001234297">
    <property type="component" value="Chromosome 5"/>
</dbReference>
<gene>
    <name evidence="1" type="ORF">MRB53_018274</name>
</gene>
<evidence type="ECO:0000313" key="2">
    <source>
        <dbReference type="Proteomes" id="UP001234297"/>
    </source>
</evidence>
<proteinExistence type="predicted"/>
<name>A0ACC2M7H7_PERAE</name>
<dbReference type="EMBL" id="CM056813">
    <property type="protein sequence ID" value="KAJ8641580.1"/>
    <property type="molecule type" value="Genomic_DNA"/>
</dbReference>
<accession>A0ACC2M7H7</accession>
<protein>
    <submittedName>
        <fullName evidence="1">Uncharacterized protein</fullName>
    </submittedName>
</protein>
<comment type="caution">
    <text evidence="1">The sequence shown here is derived from an EMBL/GenBank/DDBJ whole genome shotgun (WGS) entry which is preliminary data.</text>
</comment>
<reference evidence="1 2" key="1">
    <citation type="journal article" date="2022" name="Hortic Res">
        <title>A haplotype resolved chromosomal level avocado genome allows analysis of novel avocado genes.</title>
        <authorList>
            <person name="Nath O."/>
            <person name="Fletcher S.J."/>
            <person name="Hayward A."/>
            <person name="Shaw L.M."/>
            <person name="Masouleh A.K."/>
            <person name="Furtado A."/>
            <person name="Henry R.J."/>
            <person name="Mitter N."/>
        </authorList>
    </citation>
    <scope>NUCLEOTIDE SEQUENCE [LARGE SCALE GENOMIC DNA]</scope>
    <source>
        <strain evidence="2">cv. Hass</strain>
    </source>
</reference>
<sequence length="103" mass="10964">MGLPRGRGQPGYPHGSAATVHPYPVSQLEPSYLPPPPQPDPLHPQRASSLIGVLAASACVVILGGFIGVFFFPIFLHYEFPSFSILSASVSRFNLSSTNLTAD</sequence>